<evidence type="ECO:0000256" key="3">
    <source>
        <dbReference type="ARBA" id="ARBA00023098"/>
    </source>
</evidence>
<dbReference type="Pfam" id="PF19890">
    <property type="entry name" value="DUF6363"/>
    <property type="match status" value="1"/>
</dbReference>
<organism evidence="6 7">
    <name type="scientific">Metabacillus arenae</name>
    <dbReference type="NCBI Taxonomy" id="2771434"/>
    <lineage>
        <taxon>Bacteria</taxon>
        <taxon>Bacillati</taxon>
        <taxon>Bacillota</taxon>
        <taxon>Bacilli</taxon>
        <taxon>Bacillales</taxon>
        <taxon>Bacillaceae</taxon>
        <taxon>Metabacillus</taxon>
    </lineage>
</organism>
<dbReference type="InterPro" id="IPR045943">
    <property type="entry name" value="DUF6363"/>
</dbReference>
<evidence type="ECO:0000313" key="7">
    <source>
        <dbReference type="Proteomes" id="UP000626844"/>
    </source>
</evidence>
<dbReference type="PANTHER" id="PTHR14226">
    <property type="entry name" value="NEUROPATHY TARGET ESTERASE/SWISS CHEESE D.MELANOGASTER"/>
    <property type="match status" value="1"/>
</dbReference>
<keyword evidence="3 4" id="KW-0443">Lipid metabolism</keyword>
<protein>
    <submittedName>
        <fullName evidence="6">Patatin family protein</fullName>
    </submittedName>
</protein>
<feature type="active site" description="Nucleophile" evidence="4">
    <location>
        <position position="39"/>
    </location>
</feature>
<evidence type="ECO:0000259" key="5">
    <source>
        <dbReference type="PROSITE" id="PS51635"/>
    </source>
</evidence>
<dbReference type="PANTHER" id="PTHR14226:SF25">
    <property type="entry name" value="PHOSPHOESTERASE"/>
    <property type="match status" value="1"/>
</dbReference>
<accession>A0A926NGJ6</accession>
<feature type="active site" description="Proton acceptor" evidence="4">
    <location>
        <position position="160"/>
    </location>
</feature>
<dbReference type="Pfam" id="PF01734">
    <property type="entry name" value="Patatin"/>
    <property type="match status" value="1"/>
</dbReference>
<dbReference type="Gene3D" id="3.40.1090.10">
    <property type="entry name" value="Cytosolic phospholipase A2 catalytic domain"/>
    <property type="match status" value="2"/>
</dbReference>
<evidence type="ECO:0000256" key="2">
    <source>
        <dbReference type="ARBA" id="ARBA00022963"/>
    </source>
</evidence>
<evidence type="ECO:0000256" key="1">
    <source>
        <dbReference type="ARBA" id="ARBA00022801"/>
    </source>
</evidence>
<dbReference type="InterPro" id="IPR002641">
    <property type="entry name" value="PNPLA_dom"/>
</dbReference>
<sequence length="283" mass="32376">MVQAGLVLEGGGMRGVYTAGVLEYFLENDLSFPYLIGVSAGACMAASYLSKQKGRNKKVNIELVSHPKYLSFNNYLRYRQLFGMDFLFDEIPNKIVPYDFEAFRNSGSSFVVGTTDIETGEPVYFNEWETSNDLLTAIRASSSLPFIAPVVEFKQRKLMDGGISDSVPLKKAEQDGYQKNVVILTKNSGFQKKKPSGSWVLKKAYKEYPKLIEVLLQRYEIYNATQEYLLEQERKGNVFIIRPSEQLRVGRIERNPKKLENLYQLGINDAKRIYINLQKWLKS</sequence>
<reference evidence="6" key="1">
    <citation type="submission" date="2020-09" db="EMBL/GenBank/DDBJ databases">
        <title>A novel bacterium of genus Bacillus, isolated from South China Sea.</title>
        <authorList>
            <person name="Huang H."/>
            <person name="Mo K."/>
            <person name="Hu Y."/>
        </authorList>
    </citation>
    <scope>NUCLEOTIDE SEQUENCE</scope>
    <source>
        <strain evidence="6">IB182487</strain>
    </source>
</reference>
<feature type="short sequence motif" description="DGA/G" evidence="4">
    <location>
        <begin position="160"/>
        <end position="162"/>
    </location>
</feature>
<dbReference type="CDD" id="cd07208">
    <property type="entry name" value="Pat_hypo_Ecoli_yjju_like"/>
    <property type="match status" value="1"/>
</dbReference>
<dbReference type="GO" id="GO:0016042">
    <property type="term" value="P:lipid catabolic process"/>
    <property type="evidence" value="ECO:0007669"/>
    <property type="project" value="UniProtKB-UniRule"/>
</dbReference>
<comment type="caution">
    <text evidence="6">The sequence shown here is derived from an EMBL/GenBank/DDBJ whole genome shotgun (WGS) entry which is preliminary data.</text>
</comment>
<dbReference type="Proteomes" id="UP000626844">
    <property type="component" value="Unassembled WGS sequence"/>
</dbReference>
<dbReference type="SUPFAM" id="SSF52151">
    <property type="entry name" value="FabD/lysophospholipase-like"/>
    <property type="match status" value="1"/>
</dbReference>
<proteinExistence type="predicted"/>
<keyword evidence="2 4" id="KW-0442">Lipid degradation</keyword>
<evidence type="ECO:0000256" key="4">
    <source>
        <dbReference type="PROSITE-ProRule" id="PRU01161"/>
    </source>
</evidence>
<feature type="short sequence motif" description="GXSXG" evidence="4">
    <location>
        <begin position="37"/>
        <end position="41"/>
    </location>
</feature>
<feature type="short sequence motif" description="GXGXXG" evidence="4">
    <location>
        <begin position="10"/>
        <end position="15"/>
    </location>
</feature>
<feature type="domain" description="PNPLA" evidence="5">
    <location>
        <begin position="6"/>
        <end position="173"/>
    </location>
</feature>
<gene>
    <name evidence="6" type="ORF">IC621_09170</name>
</gene>
<keyword evidence="1 4" id="KW-0378">Hydrolase</keyword>
<dbReference type="InterPro" id="IPR050301">
    <property type="entry name" value="NTE"/>
</dbReference>
<dbReference type="RefSeq" id="WP_191157988.1">
    <property type="nucleotide sequence ID" value="NZ_JACXAI010000009.1"/>
</dbReference>
<dbReference type="GO" id="GO:0016787">
    <property type="term" value="F:hydrolase activity"/>
    <property type="evidence" value="ECO:0007669"/>
    <property type="project" value="UniProtKB-UniRule"/>
</dbReference>
<dbReference type="AlphaFoldDB" id="A0A926NGJ6"/>
<dbReference type="PROSITE" id="PS51635">
    <property type="entry name" value="PNPLA"/>
    <property type="match status" value="1"/>
</dbReference>
<dbReference type="InterPro" id="IPR016035">
    <property type="entry name" value="Acyl_Trfase/lysoPLipase"/>
</dbReference>
<evidence type="ECO:0000313" key="6">
    <source>
        <dbReference type="EMBL" id="MBD1380400.1"/>
    </source>
</evidence>
<name>A0A926NGJ6_9BACI</name>
<dbReference type="EMBL" id="JACXAI010000009">
    <property type="protein sequence ID" value="MBD1380400.1"/>
    <property type="molecule type" value="Genomic_DNA"/>
</dbReference>
<dbReference type="InterPro" id="IPR037483">
    <property type="entry name" value="YjjU-like"/>
</dbReference>
<keyword evidence="7" id="KW-1185">Reference proteome</keyword>